<dbReference type="PANTHER" id="PTHR31672">
    <property type="entry name" value="BNACNNG10540D PROTEIN"/>
    <property type="match status" value="1"/>
</dbReference>
<sequence>MSAREPALQDRSTRRTHLNDRAEKIMGEAVAKKKPQLTGDLARLTEDHVTDILLRLPAKSVLRCRAVCKAWRDITSTPGFLSAHARLRPADVVLYTYQYVSPARRHGGHFVDVGLDVVPVSSSDEAGRRRLIRYPKAGDWFLLASSDGVLLFKKNQEFFVLFNPTTGQWAELPRLGLPQQERFNRSDREYAFYLDAPSGEFRLLCRRSMTGSGKWCILSTGAAKPRHVDLHAAEAAGIIKLVSCLRTAKAPHVPLHGCLHWPPHRATVTGQTEMVVFDMSLETFHLMAGPPTTTCMLTKLFDMDGLLVTADFGMMVKHVDLWFLEDYGTRRWELRHRVASPWPSGYGIPGQPSQLLSVAAAGDKEGNIMLGNNKGLGVYNVRTKTVKAIDYYVATSDKDVLVSRHVFEESLVQQPGFVAAAQSSIDLSLLHF</sequence>
<dbReference type="InterPro" id="IPR050796">
    <property type="entry name" value="SCF_F-box_component"/>
</dbReference>
<dbReference type="SMART" id="SM00256">
    <property type="entry name" value="FBOX"/>
    <property type="match status" value="1"/>
</dbReference>
<dbReference type="PANTHER" id="PTHR31672:SF2">
    <property type="entry name" value="F-BOX DOMAIN-CONTAINING PROTEIN"/>
    <property type="match status" value="1"/>
</dbReference>
<proteinExistence type="predicted"/>
<dbReference type="AlphaFoldDB" id="A0ABC9FYZ8"/>
<dbReference type="Pfam" id="PF08268">
    <property type="entry name" value="FBA_3"/>
    <property type="match status" value="1"/>
</dbReference>
<dbReference type="InterPro" id="IPR013187">
    <property type="entry name" value="F-box-assoc_dom_typ3"/>
</dbReference>
<dbReference type="InterPro" id="IPR036047">
    <property type="entry name" value="F-box-like_dom_sf"/>
</dbReference>
<dbReference type="InterPro" id="IPR001810">
    <property type="entry name" value="F-box_dom"/>
</dbReference>
<feature type="domain" description="F-box" evidence="1">
    <location>
        <begin position="44"/>
        <end position="84"/>
    </location>
</feature>
<reference evidence="2 3" key="2">
    <citation type="submission" date="2024-10" db="EMBL/GenBank/DDBJ databases">
        <authorList>
            <person name="Ryan C."/>
        </authorList>
    </citation>
    <scope>NUCLEOTIDE SEQUENCE [LARGE SCALE GENOMIC DNA]</scope>
</reference>
<dbReference type="SUPFAM" id="SSF81383">
    <property type="entry name" value="F-box domain"/>
    <property type="match status" value="1"/>
</dbReference>
<dbReference type="EMBL" id="OZ075117">
    <property type="protein sequence ID" value="CAL5084577.1"/>
    <property type="molecule type" value="Genomic_DNA"/>
</dbReference>
<evidence type="ECO:0000259" key="1">
    <source>
        <dbReference type="SMART" id="SM00256"/>
    </source>
</evidence>
<dbReference type="Proteomes" id="UP001497457">
    <property type="component" value="Chromosome 7b"/>
</dbReference>
<keyword evidence="3" id="KW-1185">Reference proteome</keyword>
<gene>
    <name evidence="2" type="ORF">URODEC1_LOCUS110641</name>
</gene>
<organism evidence="2 3">
    <name type="scientific">Urochloa decumbens</name>
    <dbReference type="NCBI Taxonomy" id="240449"/>
    <lineage>
        <taxon>Eukaryota</taxon>
        <taxon>Viridiplantae</taxon>
        <taxon>Streptophyta</taxon>
        <taxon>Embryophyta</taxon>
        <taxon>Tracheophyta</taxon>
        <taxon>Spermatophyta</taxon>
        <taxon>Magnoliopsida</taxon>
        <taxon>Liliopsida</taxon>
        <taxon>Poales</taxon>
        <taxon>Poaceae</taxon>
        <taxon>PACMAD clade</taxon>
        <taxon>Panicoideae</taxon>
        <taxon>Panicodae</taxon>
        <taxon>Paniceae</taxon>
        <taxon>Melinidinae</taxon>
        <taxon>Urochloa</taxon>
    </lineage>
</organism>
<evidence type="ECO:0000313" key="2">
    <source>
        <dbReference type="EMBL" id="CAL5084577.1"/>
    </source>
</evidence>
<dbReference type="Pfam" id="PF00646">
    <property type="entry name" value="F-box"/>
    <property type="match status" value="1"/>
</dbReference>
<accession>A0ABC9FYZ8</accession>
<dbReference type="CDD" id="cd22157">
    <property type="entry name" value="F-box_AtFBW1-like"/>
    <property type="match status" value="1"/>
</dbReference>
<protein>
    <recommendedName>
        <fullName evidence="1">F-box domain-containing protein</fullName>
    </recommendedName>
</protein>
<evidence type="ECO:0000313" key="3">
    <source>
        <dbReference type="Proteomes" id="UP001497457"/>
    </source>
</evidence>
<dbReference type="Gene3D" id="1.20.1280.50">
    <property type="match status" value="1"/>
</dbReference>
<name>A0ABC9FYZ8_9POAL</name>
<reference evidence="3" key="1">
    <citation type="submission" date="2024-06" db="EMBL/GenBank/DDBJ databases">
        <authorList>
            <person name="Ryan C."/>
        </authorList>
    </citation>
    <scope>NUCLEOTIDE SEQUENCE [LARGE SCALE GENOMIC DNA]</scope>
</reference>